<sequence>MCLSVPSQVVALHPDEAAVTVDTLGVRRKVSCHLLADELTIGDYVLIHIGFVMNKIDKEDALKSIETYKDIVSSMESDENA</sequence>
<organism evidence="2 3">
    <name type="scientific">Shewanella sedimentimangrovi</name>
    <dbReference type="NCBI Taxonomy" id="2814293"/>
    <lineage>
        <taxon>Bacteria</taxon>
        <taxon>Pseudomonadati</taxon>
        <taxon>Pseudomonadota</taxon>
        <taxon>Gammaproteobacteria</taxon>
        <taxon>Alteromonadales</taxon>
        <taxon>Shewanellaceae</taxon>
        <taxon>Shewanella</taxon>
    </lineage>
</organism>
<evidence type="ECO:0000313" key="2">
    <source>
        <dbReference type="EMBL" id="QSX35636.1"/>
    </source>
</evidence>
<dbReference type="PANTHER" id="PTHR35177">
    <property type="entry name" value="HYDROGENASE MATURATION FACTOR HYBG"/>
    <property type="match status" value="1"/>
</dbReference>
<dbReference type="SUPFAM" id="SSF159127">
    <property type="entry name" value="HupF/HypC-like"/>
    <property type="match status" value="1"/>
</dbReference>
<reference evidence="2 3" key="1">
    <citation type="submission" date="2021-03" db="EMBL/GenBank/DDBJ databases">
        <title>Novel species identification of genus Shewanella.</title>
        <authorList>
            <person name="Liu G."/>
            <person name="Zhang Q."/>
        </authorList>
    </citation>
    <scope>NUCLEOTIDE SEQUENCE [LARGE SCALE GENOMIC DNA]</scope>
    <source>
        <strain evidence="2 3">FJAT-52962</strain>
    </source>
</reference>
<dbReference type="Pfam" id="PF01455">
    <property type="entry name" value="HupF_HypC"/>
    <property type="match status" value="1"/>
</dbReference>
<dbReference type="InterPro" id="IPR001109">
    <property type="entry name" value="Hydrogenase_HupF/HypC"/>
</dbReference>
<protein>
    <submittedName>
        <fullName evidence="2">HypC/HybG/HupF family hydrogenase formation chaperone</fullName>
    </submittedName>
</protein>
<accession>A0ABX7QXH1</accession>
<comment type="similarity">
    <text evidence="1">Belongs to the HupF/HypC family.</text>
</comment>
<dbReference type="Proteomes" id="UP000663207">
    <property type="component" value="Chromosome"/>
</dbReference>
<dbReference type="PRINTS" id="PR00445">
    <property type="entry name" value="HUPFHYPC"/>
</dbReference>
<dbReference type="Gene3D" id="2.30.30.140">
    <property type="match status" value="1"/>
</dbReference>
<proteinExistence type="inferred from homology"/>
<dbReference type="NCBIfam" id="TIGR00074">
    <property type="entry name" value="hypC_hupF"/>
    <property type="match status" value="1"/>
</dbReference>
<gene>
    <name evidence="2" type="ORF">JYB85_09530</name>
</gene>
<evidence type="ECO:0000256" key="1">
    <source>
        <dbReference type="ARBA" id="ARBA00006018"/>
    </source>
</evidence>
<keyword evidence="3" id="KW-1185">Reference proteome</keyword>
<dbReference type="RefSeq" id="WP_207379130.1">
    <property type="nucleotide sequence ID" value="NZ_CP071502.1"/>
</dbReference>
<name>A0ABX7QXH1_9GAMM</name>
<dbReference type="EMBL" id="CP071502">
    <property type="protein sequence ID" value="QSX35636.1"/>
    <property type="molecule type" value="Genomic_DNA"/>
</dbReference>
<evidence type="ECO:0000313" key="3">
    <source>
        <dbReference type="Proteomes" id="UP000663207"/>
    </source>
</evidence>
<dbReference type="PANTHER" id="PTHR35177:SF2">
    <property type="entry name" value="HYDROGENASE MATURATION FACTOR HYBG"/>
    <property type="match status" value="1"/>
</dbReference>